<keyword evidence="4 7" id="KW-0812">Transmembrane</keyword>
<dbReference type="InterPro" id="IPR011701">
    <property type="entry name" value="MFS"/>
</dbReference>
<feature type="transmembrane region" description="Helical" evidence="7">
    <location>
        <begin position="300"/>
        <end position="325"/>
    </location>
</feature>
<dbReference type="Gene3D" id="1.20.1250.20">
    <property type="entry name" value="MFS general substrate transporter like domains"/>
    <property type="match status" value="1"/>
</dbReference>
<keyword evidence="6 7" id="KW-0472">Membrane</keyword>
<feature type="transmembrane region" description="Helical" evidence="7">
    <location>
        <begin position="366"/>
        <end position="384"/>
    </location>
</feature>
<evidence type="ECO:0000256" key="4">
    <source>
        <dbReference type="ARBA" id="ARBA00022692"/>
    </source>
</evidence>
<dbReference type="PROSITE" id="PS50850">
    <property type="entry name" value="MFS"/>
    <property type="match status" value="1"/>
</dbReference>
<evidence type="ECO:0000313" key="9">
    <source>
        <dbReference type="EMBL" id="MFC6201720.1"/>
    </source>
</evidence>
<evidence type="ECO:0000256" key="2">
    <source>
        <dbReference type="ARBA" id="ARBA00022448"/>
    </source>
</evidence>
<feature type="transmembrane region" description="Helical" evidence="7">
    <location>
        <begin position="132"/>
        <end position="153"/>
    </location>
</feature>
<feature type="transmembrane region" description="Helical" evidence="7">
    <location>
        <begin position="76"/>
        <end position="96"/>
    </location>
</feature>
<feature type="transmembrane region" description="Helical" evidence="7">
    <location>
        <begin position="43"/>
        <end position="64"/>
    </location>
</feature>
<feature type="transmembrane region" description="Helical" evidence="7">
    <location>
        <begin position="337"/>
        <end position="360"/>
    </location>
</feature>
<sequence length="385" mass="41291">MLASRFRPNLMVGSLFMIVFVMGADSFIISPLLPVLAQQFHVTIGHTALAVTSYAVGYAAGAPFFGPLGDRYPKKILLLIGCGVFVTGSLACALTSTLIGFIFARLVAGIGAALTLPNVWATLGEHFSGNRLAHVMGMTMAALSLSIAIGVPLGAWVTQLTNWRLVFYGLIGMAMLAGTGVIIWVPMLRLVKREPLNYWESFKKVWHLKTVILALGVNFVWMLGFYSIYTFLGSKIALSWHFSTGQTGLVFVAYGLSNFSASFFSGVVTTKLGAAKSVYLNGWLSVGCLLGLIFSHQWLIGFIISLMGLALVQGLGVPALSTYLVAHAQNQRTTVMALNSAVLYLGLSLGSWLGGLYYPIGGFTVIVWFAIVMQSLAAGLGHLLC</sequence>
<evidence type="ECO:0000256" key="5">
    <source>
        <dbReference type="ARBA" id="ARBA00022989"/>
    </source>
</evidence>
<accession>A0ABW1SJE8</accession>
<comment type="subcellular location">
    <subcellularLocation>
        <location evidence="1">Cell membrane</location>
        <topology evidence="1">Multi-pass membrane protein</topology>
    </subcellularLocation>
</comment>
<dbReference type="InterPro" id="IPR050189">
    <property type="entry name" value="MFS_Efflux_Transporters"/>
</dbReference>
<dbReference type="EMBL" id="JBHSSE010000016">
    <property type="protein sequence ID" value="MFC6201720.1"/>
    <property type="molecule type" value="Genomic_DNA"/>
</dbReference>
<feature type="transmembrane region" description="Helical" evidence="7">
    <location>
        <begin position="206"/>
        <end position="229"/>
    </location>
</feature>
<keyword evidence="3" id="KW-1003">Cell membrane</keyword>
<feature type="transmembrane region" description="Helical" evidence="7">
    <location>
        <begin position="165"/>
        <end position="185"/>
    </location>
</feature>
<dbReference type="Proteomes" id="UP001596171">
    <property type="component" value="Unassembled WGS sequence"/>
</dbReference>
<dbReference type="InterPro" id="IPR020846">
    <property type="entry name" value="MFS_dom"/>
</dbReference>
<dbReference type="CDD" id="cd17324">
    <property type="entry name" value="MFS_NepI_like"/>
    <property type="match status" value="1"/>
</dbReference>
<keyword evidence="5 7" id="KW-1133">Transmembrane helix</keyword>
<dbReference type="SUPFAM" id="SSF103473">
    <property type="entry name" value="MFS general substrate transporter"/>
    <property type="match status" value="1"/>
</dbReference>
<evidence type="ECO:0000256" key="3">
    <source>
        <dbReference type="ARBA" id="ARBA00022475"/>
    </source>
</evidence>
<feature type="transmembrane region" description="Helical" evidence="7">
    <location>
        <begin position="12"/>
        <end position="37"/>
    </location>
</feature>
<dbReference type="PANTHER" id="PTHR43124:SF3">
    <property type="entry name" value="CHLORAMPHENICOL EFFLUX PUMP RV0191"/>
    <property type="match status" value="1"/>
</dbReference>
<evidence type="ECO:0000313" key="10">
    <source>
        <dbReference type="Proteomes" id="UP001596171"/>
    </source>
</evidence>
<dbReference type="PANTHER" id="PTHR43124">
    <property type="entry name" value="PURINE EFFLUX PUMP PBUE"/>
    <property type="match status" value="1"/>
</dbReference>
<dbReference type="RefSeq" id="WP_137615335.1">
    <property type="nucleotide sequence ID" value="NZ_BJDI01000002.1"/>
</dbReference>
<reference evidence="10" key="1">
    <citation type="journal article" date="2019" name="Int. J. Syst. Evol. Microbiol.">
        <title>The Global Catalogue of Microorganisms (GCM) 10K type strain sequencing project: providing services to taxonomists for standard genome sequencing and annotation.</title>
        <authorList>
            <consortium name="The Broad Institute Genomics Platform"/>
            <consortium name="The Broad Institute Genome Sequencing Center for Infectious Disease"/>
            <person name="Wu L."/>
            <person name="Ma J."/>
        </authorList>
    </citation>
    <scope>NUCLEOTIDE SEQUENCE [LARGE SCALE GENOMIC DNA]</scope>
    <source>
        <strain evidence="10">CCM 8930</strain>
    </source>
</reference>
<keyword evidence="10" id="KW-1185">Reference proteome</keyword>
<evidence type="ECO:0000256" key="6">
    <source>
        <dbReference type="ARBA" id="ARBA00023136"/>
    </source>
</evidence>
<evidence type="ECO:0000259" key="8">
    <source>
        <dbReference type="PROSITE" id="PS50850"/>
    </source>
</evidence>
<organism evidence="9 10">
    <name type="scientific">Lactiplantibacillus nangangensis</name>
    <dbReference type="NCBI Taxonomy" id="2559917"/>
    <lineage>
        <taxon>Bacteria</taxon>
        <taxon>Bacillati</taxon>
        <taxon>Bacillota</taxon>
        <taxon>Bacilli</taxon>
        <taxon>Lactobacillales</taxon>
        <taxon>Lactobacillaceae</taxon>
        <taxon>Lactiplantibacillus</taxon>
    </lineage>
</organism>
<protein>
    <submittedName>
        <fullName evidence="9">MFS transporter</fullName>
    </submittedName>
</protein>
<feature type="domain" description="Major facilitator superfamily (MFS) profile" evidence="8">
    <location>
        <begin position="11"/>
        <end position="385"/>
    </location>
</feature>
<evidence type="ECO:0000256" key="1">
    <source>
        <dbReference type="ARBA" id="ARBA00004651"/>
    </source>
</evidence>
<feature type="transmembrane region" description="Helical" evidence="7">
    <location>
        <begin position="277"/>
        <end position="294"/>
    </location>
</feature>
<feature type="transmembrane region" description="Helical" evidence="7">
    <location>
        <begin position="249"/>
        <end position="270"/>
    </location>
</feature>
<gene>
    <name evidence="9" type="ORF">ACFP1L_07525</name>
</gene>
<evidence type="ECO:0000256" key="7">
    <source>
        <dbReference type="SAM" id="Phobius"/>
    </source>
</evidence>
<proteinExistence type="predicted"/>
<comment type="caution">
    <text evidence="9">The sequence shown here is derived from an EMBL/GenBank/DDBJ whole genome shotgun (WGS) entry which is preliminary data.</text>
</comment>
<feature type="transmembrane region" description="Helical" evidence="7">
    <location>
        <begin position="102"/>
        <end position="120"/>
    </location>
</feature>
<keyword evidence="2" id="KW-0813">Transport</keyword>
<dbReference type="Pfam" id="PF07690">
    <property type="entry name" value="MFS_1"/>
    <property type="match status" value="1"/>
</dbReference>
<name>A0ABW1SJE8_9LACO</name>
<dbReference type="InterPro" id="IPR036259">
    <property type="entry name" value="MFS_trans_sf"/>
</dbReference>